<organism evidence="5 6">
    <name type="scientific">Flectobacillus rivi</name>
    <dbReference type="NCBI Taxonomy" id="2984209"/>
    <lineage>
        <taxon>Bacteria</taxon>
        <taxon>Pseudomonadati</taxon>
        <taxon>Bacteroidota</taxon>
        <taxon>Cytophagia</taxon>
        <taxon>Cytophagales</taxon>
        <taxon>Flectobacillaceae</taxon>
        <taxon>Flectobacillus</taxon>
    </lineage>
</organism>
<comment type="caution">
    <text evidence="5">The sequence shown here is derived from an EMBL/GenBank/DDBJ whole genome shotgun (WGS) entry which is preliminary data.</text>
</comment>
<keyword evidence="3" id="KW-0238">DNA-binding</keyword>
<dbReference type="GO" id="GO:0016787">
    <property type="term" value="F:hydrolase activity"/>
    <property type="evidence" value="ECO:0007669"/>
    <property type="project" value="UniProtKB-KW"/>
</dbReference>
<evidence type="ECO:0000256" key="1">
    <source>
        <dbReference type="ARBA" id="ARBA00010923"/>
    </source>
</evidence>
<dbReference type="PANTHER" id="PTHR30408">
    <property type="entry name" value="TYPE-1 RESTRICTION ENZYME ECOKI SPECIFICITY PROTEIN"/>
    <property type="match status" value="1"/>
</dbReference>
<evidence type="ECO:0000256" key="3">
    <source>
        <dbReference type="ARBA" id="ARBA00023125"/>
    </source>
</evidence>
<dbReference type="PANTHER" id="PTHR30408:SF13">
    <property type="entry name" value="TYPE I RESTRICTION ENZYME HINDI SPECIFICITY SUBUNIT"/>
    <property type="match status" value="1"/>
</dbReference>
<dbReference type="EC" id="3.1.21.-" evidence="5"/>
<keyword evidence="5" id="KW-0378">Hydrolase</keyword>
<dbReference type="InterPro" id="IPR052021">
    <property type="entry name" value="Type-I_RS_S_subunit"/>
</dbReference>
<gene>
    <name evidence="5" type="ORF">QM481_18615</name>
</gene>
<dbReference type="SUPFAM" id="SSF116734">
    <property type="entry name" value="DNA methylase specificity domain"/>
    <property type="match status" value="1"/>
</dbReference>
<dbReference type="Gene3D" id="3.90.220.20">
    <property type="entry name" value="DNA methylase specificity domains"/>
    <property type="match status" value="1"/>
</dbReference>
<keyword evidence="5" id="KW-0255">Endonuclease</keyword>
<dbReference type="GO" id="GO:0004519">
    <property type="term" value="F:endonuclease activity"/>
    <property type="evidence" value="ECO:0007669"/>
    <property type="project" value="UniProtKB-KW"/>
</dbReference>
<name>A0ABT6Z603_9BACT</name>
<dbReference type="Pfam" id="PF01420">
    <property type="entry name" value="Methylase_S"/>
    <property type="match status" value="1"/>
</dbReference>
<dbReference type="Proteomes" id="UP001225761">
    <property type="component" value="Unassembled WGS sequence"/>
</dbReference>
<keyword evidence="6" id="KW-1185">Reference proteome</keyword>
<dbReference type="RefSeq" id="WP_283382858.1">
    <property type="nucleotide sequence ID" value="NZ_JASHIE010000014.1"/>
</dbReference>
<keyword evidence="5" id="KW-0540">Nuclease</keyword>
<sequence>MNVPNLRFKAFQGEWESKKLGELCRMQAGKFISASEILDKQNGNLFPCYGGNGLRGYTKSFNQDGIYSLIGRQGALCGNVTLADGKFHATEHAVVVTPSENTDTIWMFYLLTYLNLNQYATGMAQPGLSVQNLEKIETIFPKAKEEQQKIASFLSLIDERITTQNKIIGELNVLKTTLAKKIFLQQL</sequence>
<proteinExistence type="inferred from homology"/>
<feature type="domain" description="Type I restriction modification DNA specificity" evidence="4">
    <location>
        <begin position="14"/>
        <end position="172"/>
    </location>
</feature>
<evidence type="ECO:0000256" key="2">
    <source>
        <dbReference type="ARBA" id="ARBA00022747"/>
    </source>
</evidence>
<dbReference type="InterPro" id="IPR000055">
    <property type="entry name" value="Restrct_endonuc_typeI_TRD"/>
</dbReference>
<dbReference type="InterPro" id="IPR044946">
    <property type="entry name" value="Restrct_endonuc_typeI_TRD_sf"/>
</dbReference>
<evidence type="ECO:0000259" key="4">
    <source>
        <dbReference type="Pfam" id="PF01420"/>
    </source>
</evidence>
<dbReference type="EMBL" id="JASHIE010000014">
    <property type="protein sequence ID" value="MDI9876561.1"/>
    <property type="molecule type" value="Genomic_DNA"/>
</dbReference>
<evidence type="ECO:0000313" key="5">
    <source>
        <dbReference type="EMBL" id="MDI9876561.1"/>
    </source>
</evidence>
<dbReference type="Gene3D" id="1.10.287.1120">
    <property type="entry name" value="Bipartite methylase S protein"/>
    <property type="match status" value="1"/>
</dbReference>
<comment type="similarity">
    <text evidence="1">Belongs to the type-I restriction system S methylase family.</text>
</comment>
<evidence type="ECO:0000313" key="6">
    <source>
        <dbReference type="Proteomes" id="UP001225761"/>
    </source>
</evidence>
<reference evidence="5 6" key="1">
    <citation type="submission" date="2023-05" db="EMBL/GenBank/DDBJ databases">
        <title>Novel species of genus Flectobacillus isolated from stream in China.</title>
        <authorList>
            <person name="Lu H."/>
        </authorList>
    </citation>
    <scope>NUCLEOTIDE SEQUENCE [LARGE SCALE GENOMIC DNA]</scope>
    <source>
        <strain evidence="5 6">LFS242W</strain>
    </source>
</reference>
<accession>A0ABT6Z603</accession>
<feature type="non-terminal residue" evidence="5">
    <location>
        <position position="187"/>
    </location>
</feature>
<keyword evidence="2" id="KW-0680">Restriction system</keyword>
<protein>
    <submittedName>
        <fullName evidence="5">Restriction endonuclease subunit S</fullName>
        <ecNumber evidence="5">3.1.21.-</ecNumber>
    </submittedName>
</protein>
<dbReference type="CDD" id="cd17266">
    <property type="entry name" value="RMtype1_S_Sau1132ORF3780P-TRD2-CR2_like"/>
    <property type="match status" value="1"/>
</dbReference>